<sequence length="50" mass="5533">MAERPKEVLRKPLPRQQDLSLAPGMRFYAAITPYAQPPASSNLKNGGPLR</sequence>
<proteinExistence type="predicted"/>
<dbReference type="GeneID" id="10026084"/>
<evidence type="ECO:0000313" key="2">
    <source>
        <dbReference type="Proteomes" id="UP000002669"/>
    </source>
</evidence>
<organism evidence="2">
    <name type="scientific">Arthroderma gypseum (strain ATCC MYA-4604 / CBS 118893)</name>
    <name type="common">Microsporum gypseum</name>
    <dbReference type="NCBI Taxonomy" id="535722"/>
    <lineage>
        <taxon>Eukaryota</taxon>
        <taxon>Fungi</taxon>
        <taxon>Dikarya</taxon>
        <taxon>Ascomycota</taxon>
        <taxon>Pezizomycotina</taxon>
        <taxon>Eurotiomycetes</taxon>
        <taxon>Eurotiomycetidae</taxon>
        <taxon>Onygenales</taxon>
        <taxon>Arthrodermataceae</taxon>
        <taxon>Nannizzia</taxon>
    </lineage>
</organism>
<dbReference type="AlphaFoldDB" id="E4V1B8"/>
<dbReference type="RefSeq" id="XP_003170841.1">
    <property type="nucleotide sequence ID" value="XM_003170793.1"/>
</dbReference>
<name>E4V1B8_ARTGP</name>
<dbReference type="Proteomes" id="UP000002669">
    <property type="component" value="Unassembled WGS sequence"/>
</dbReference>
<dbReference type="EMBL" id="DS989827">
    <property type="protein sequence ID" value="EFR03833.1"/>
    <property type="molecule type" value="Genomic_DNA"/>
</dbReference>
<dbReference type="HOGENOM" id="CLU_3124674_0_0_1"/>
<protein>
    <submittedName>
        <fullName evidence="1">Uncharacterized protein</fullName>
    </submittedName>
</protein>
<evidence type="ECO:0000313" key="1">
    <source>
        <dbReference type="EMBL" id="EFR03833.1"/>
    </source>
</evidence>
<reference evidence="2" key="1">
    <citation type="journal article" date="2012" name="MBio">
        <title>Comparative genome analysis of Trichophyton rubrum and related dermatophytes reveals candidate genes involved in infection.</title>
        <authorList>
            <person name="Martinez D.A."/>
            <person name="Oliver B.G."/>
            <person name="Graeser Y."/>
            <person name="Goldberg J.M."/>
            <person name="Li W."/>
            <person name="Martinez-Rossi N.M."/>
            <person name="Monod M."/>
            <person name="Shelest E."/>
            <person name="Barton R.C."/>
            <person name="Birch E."/>
            <person name="Brakhage A.A."/>
            <person name="Chen Z."/>
            <person name="Gurr S.J."/>
            <person name="Heiman D."/>
            <person name="Heitman J."/>
            <person name="Kosti I."/>
            <person name="Rossi A."/>
            <person name="Saif S."/>
            <person name="Samalova M."/>
            <person name="Saunders C.W."/>
            <person name="Shea T."/>
            <person name="Summerbell R.C."/>
            <person name="Xu J."/>
            <person name="Young S."/>
            <person name="Zeng Q."/>
            <person name="Birren B.W."/>
            <person name="Cuomo C.A."/>
            <person name="White T.C."/>
        </authorList>
    </citation>
    <scope>NUCLEOTIDE SEQUENCE [LARGE SCALE GENOMIC DNA]</scope>
    <source>
        <strain evidence="2">ATCC MYA-4604 / CBS 118893</strain>
    </source>
</reference>
<gene>
    <name evidence="1" type="ORF">MGYG_06832</name>
</gene>
<dbReference type="VEuPathDB" id="FungiDB:MGYG_06832"/>
<accession>E4V1B8</accession>
<dbReference type="InParanoid" id="E4V1B8"/>
<keyword evidence="2" id="KW-1185">Reference proteome</keyword>